<protein>
    <submittedName>
        <fullName evidence="3">Uncharacterized protein</fullName>
    </submittedName>
</protein>
<feature type="signal peptide" evidence="2">
    <location>
        <begin position="1"/>
        <end position="26"/>
    </location>
</feature>
<dbReference type="PROSITE" id="PS51257">
    <property type="entry name" value="PROKAR_LIPOPROTEIN"/>
    <property type="match status" value="1"/>
</dbReference>
<gene>
    <name evidence="3" type="ORF">HTAM1171_LOCUS5171</name>
</gene>
<dbReference type="AlphaFoldDB" id="A0A7S2MKL1"/>
<keyword evidence="1" id="KW-0812">Transmembrane</keyword>
<feature type="transmembrane region" description="Helical" evidence="1">
    <location>
        <begin position="228"/>
        <end position="245"/>
    </location>
</feature>
<sequence length="246" mass="27362">MRFFMFNIASLLSISSLLVYSPYTSATACEEMINSLYGGVCKDVDGTCPKSCIDDIIKTHDACKGGSVLDENNKEVPYNILRIVLLGSDDKPNVNHFNFYRSDNEFFGRQFSENCSKDIFDWLISSKDVSCHDFFMLNGYSGAIVCSNDEQVCSDECKGIIKKFHYLCKADDSLEDPYGSNTTMTAKALEEEISQFRHPDCNEYSDTLEFEGKGGDASIASTMFTANIIANVVVLLSGMFSFTLAM</sequence>
<proteinExistence type="predicted"/>
<accession>A0A7S2MKL1</accession>
<evidence type="ECO:0000256" key="1">
    <source>
        <dbReference type="SAM" id="Phobius"/>
    </source>
</evidence>
<dbReference type="EMBL" id="HBGV01008362">
    <property type="protein sequence ID" value="CAD9488799.1"/>
    <property type="molecule type" value="Transcribed_RNA"/>
</dbReference>
<keyword evidence="1" id="KW-0472">Membrane</keyword>
<keyword evidence="2" id="KW-0732">Signal</keyword>
<organism evidence="3">
    <name type="scientific">Helicotheca tamesis</name>
    <dbReference type="NCBI Taxonomy" id="374047"/>
    <lineage>
        <taxon>Eukaryota</taxon>
        <taxon>Sar</taxon>
        <taxon>Stramenopiles</taxon>
        <taxon>Ochrophyta</taxon>
        <taxon>Bacillariophyta</taxon>
        <taxon>Mediophyceae</taxon>
        <taxon>Lithodesmiophycidae</taxon>
        <taxon>Lithodesmiales</taxon>
        <taxon>Lithodesmiaceae</taxon>
        <taxon>Helicotheca</taxon>
    </lineage>
</organism>
<evidence type="ECO:0000256" key="2">
    <source>
        <dbReference type="SAM" id="SignalP"/>
    </source>
</evidence>
<evidence type="ECO:0000313" key="3">
    <source>
        <dbReference type="EMBL" id="CAD9488799.1"/>
    </source>
</evidence>
<keyword evidence="1" id="KW-1133">Transmembrane helix</keyword>
<feature type="chain" id="PRO_5031311555" evidence="2">
    <location>
        <begin position="27"/>
        <end position="246"/>
    </location>
</feature>
<reference evidence="3" key="1">
    <citation type="submission" date="2021-01" db="EMBL/GenBank/DDBJ databases">
        <authorList>
            <person name="Corre E."/>
            <person name="Pelletier E."/>
            <person name="Niang G."/>
            <person name="Scheremetjew M."/>
            <person name="Finn R."/>
            <person name="Kale V."/>
            <person name="Holt S."/>
            <person name="Cochrane G."/>
            <person name="Meng A."/>
            <person name="Brown T."/>
            <person name="Cohen L."/>
        </authorList>
    </citation>
    <scope>NUCLEOTIDE SEQUENCE</scope>
    <source>
        <strain evidence="3">CCMP826</strain>
    </source>
</reference>
<name>A0A7S2MKL1_9STRA</name>